<dbReference type="Gene3D" id="3.40.50.1820">
    <property type="entry name" value="alpha/beta hydrolase"/>
    <property type="match status" value="1"/>
</dbReference>
<name>A0AAC9MZF8_9PSEU</name>
<dbReference type="PANTHER" id="PTHR37017:SF11">
    <property type="entry name" value="ESTERASE_LIPASE_THIOESTERASE DOMAIN-CONTAINING PROTEIN"/>
    <property type="match status" value="1"/>
</dbReference>
<protein>
    <submittedName>
        <fullName evidence="2">Hydrolase or acyltransferase of alpha/beta superfamily</fullName>
    </submittedName>
</protein>
<keyword evidence="2" id="KW-0808">Transferase</keyword>
<dbReference type="KEGG" id="ahm:TL08_18135"/>
<dbReference type="GO" id="GO:0016787">
    <property type="term" value="F:hydrolase activity"/>
    <property type="evidence" value="ECO:0007669"/>
    <property type="project" value="UniProtKB-KW"/>
</dbReference>
<keyword evidence="2" id="KW-0378">Hydrolase</keyword>
<dbReference type="GO" id="GO:0016746">
    <property type="term" value="F:acyltransferase activity"/>
    <property type="evidence" value="ECO:0007669"/>
    <property type="project" value="UniProtKB-KW"/>
</dbReference>
<dbReference type="RefSeq" id="WP_069853858.1">
    <property type="nucleotide sequence ID" value="NZ_CP014859.1"/>
</dbReference>
<feature type="domain" description="AB hydrolase-1" evidence="1">
    <location>
        <begin position="16"/>
        <end position="281"/>
    </location>
</feature>
<keyword evidence="3" id="KW-1185">Reference proteome</keyword>
<keyword evidence="2" id="KW-0012">Acyltransferase</keyword>
<evidence type="ECO:0000313" key="2">
    <source>
        <dbReference type="EMBL" id="AOS64424.1"/>
    </source>
</evidence>
<dbReference type="EMBL" id="CP014859">
    <property type="protein sequence ID" value="AOS64424.1"/>
    <property type="molecule type" value="Genomic_DNA"/>
</dbReference>
<dbReference type="Pfam" id="PF12697">
    <property type="entry name" value="Abhydrolase_6"/>
    <property type="match status" value="1"/>
</dbReference>
<evidence type="ECO:0000259" key="1">
    <source>
        <dbReference type="Pfam" id="PF12697"/>
    </source>
</evidence>
<reference evidence="3" key="1">
    <citation type="submission" date="2016-03" db="EMBL/GenBank/DDBJ databases">
        <title>Complete genome sequence of the type strain Actinoalloteichus hymeniacidonis DSM 45092.</title>
        <authorList>
            <person name="Schaffert L."/>
            <person name="Albersmeier A."/>
            <person name="Winkler A."/>
            <person name="Kalinowski J."/>
            <person name="Zotchev S."/>
            <person name="Ruckert C."/>
        </authorList>
    </citation>
    <scope>NUCLEOTIDE SEQUENCE [LARGE SCALE GENOMIC DNA]</scope>
    <source>
        <strain evidence="3">HPA177(T) (DSM 45092(T))</strain>
    </source>
</reference>
<dbReference type="Proteomes" id="UP000095210">
    <property type="component" value="Chromosome"/>
</dbReference>
<dbReference type="InterPro" id="IPR052897">
    <property type="entry name" value="Sec-Metab_Biosynth_Hydrolase"/>
</dbReference>
<dbReference type="SUPFAM" id="SSF53474">
    <property type="entry name" value="alpha/beta-Hydrolases"/>
    <property type="match status" value="1"/>
</dbReference>
<proteinExistence type="predicted"/>
<organism evidence="2 3">
    <name type="scientific">Actinoalloteichus hymeniacidonis</name>
    <dbReference type="NCBI Taxonomy" id="340345"/>
    <lineage>
        <taxon>Bacteria</taxon>
        <taxon>Bacillati</taxon>
        <taxon>Actinomycetota</taxon>
        <taxon>Actinomycetes</taxon>
        <taxon>Pseudonocardiales</taxon>
        <taxon>Pseudonocardiaceae</taxon>
        <taxon>Actinoalloteichus</taxon>
    </lineage>
</organism>
<accession>A0AAC9MZF8</accession>
<dbReference type="InterPro" id="IPR029058">
    <property type="entry name" value="AB_hydrolase_fold"/>
</dbReference>
<gene>
    <name evidence="2" type="ORF">TL08_18135</name>
</gene>
<dbReference type="AlphaFoldDB" id="A0AAC9MZF8"/>
<sequence>MSTTAVGPNAGLPTYVLVHGASSNAAGWGPLQRELALLGHRSLALDLPGHGTGSPASYYQNPHDAASIAVERSPMAEVTYEETVEHVIANVRRVAEHGPVILVGSSMGGATIGGVGNAVPELIHRIVYVSAWCPSSVPSLAECSALPEHASNLLDTAPIPAVGDPERIGTMRINWRTDDAVVFAALKAAMAADATDEQFRAMLDTLDPDETMSIALAESQVRAETWGRIPRSYVRLSEDMSIPVAMQDRMIADADALTPDNPFDVHTMKTSHVGFFHRAPELAGILAAMA</sequence>
<dbReference type="InterPro" id="IPR000073">
    <property type="entry name" value="AB_hydrolase_1"/>
</dbReference>
<dbReference type="PANTHER" id="PTHR37017">
    <property type="entry name" value="AB HYDROLASE-1 DOMAIN-CONTAINING PROTEIN-RELATED"/>
    <property type="match status" value="1"/>
</dbReference>
<evidence type="ECO:0000313" key="3">
    <source>
        <dbReference type="Proteomes" id="UP000095210"/>
    </source>
</evidence>